<keyword evidence="3" id="KW-1185">Reference proteome</keyword>
<dbReference type="OrthoDB" id="10629393at2759"/>
<feature type="compositionally biased region" description="Low complexity" evidence="1">
    <location>
        <begin position="1"/>
        <end position="10"/>
    </location>
</feature>
<dbReference type="HOGENOM" id="CLU_1180664_0_0_1"/>
<feature type="compositionally biased region" description="Basic and acidic residues" evidence="1">
    <location>
        <begin position="93"/>
        <end position="103"/>
    </location>
</feature>
<feature type="region of interest" description="Disordered" evidence="1">
    <location>
        <begin position="1"/>
        <end position="45"/>
    </location>
</feature>
<dbReference type="Proteomes" id="UP000014071">
    <property type="component" value="Unassembled WGS sequence"/>
</dbReference>
<evidence type="ECO:0000313" key="2">
    <source>
        <dbReference type="EMBL" id="GAC96663.1"/>
    </source>
</evidence>
<evidence type="ECO:0000256" key="1">
    <source>
        <dbReference type="SAM" id="MobiDB-lite"/>
    </source>
</evidence>
<keyword evidence="2" id="KW-0489">Methyltransferase</keyword>
<accession>R9P5F7</accession>
<gene>
    <name evidence="2" type="ORF">PHSY_004246</name>
</gene>
<feature type="compositionally biased region" description="Acidic residues" evidence="1">
    <location>
        <begin position="33"/>
        <end position="45"/>
    </location>
</feature>
<dbReference type="RefSeq" id="XP_012190250.1">
    <property type="nucleotide sequence ID" value="XM_012334860.1"/>
</dbReference>
<reference evidence="3" key="1">
    <citation type="journal article" date="2013" name="Genome Announc.">
        <title>Draft genome sequence of the basidiomycetous yeast-like fungus Pseudozyma hubeiensis SY62, which produces an abundant amount of the biosurfactant mannosylerythritol lipids.</title>
        <authorList>
            <person name="Konishi M."/>
            <person name="Hatada Y."/>
            <person name="Horiuchi J."/>
        </authorList>
    </citation>
    <scope>NUCLEOTIDE SEQUENCE [LARGE SCALE GENOMIC DNA]</scope>
    <source>
        <strain evidence="3">SY62</strain>
    </source>
</reference>
<dbReference type="EMBL" id="DF238805">
    <property type="protein sequence ID" value="GAC96663.1"/>
    <property type="molecule type" value="Genomic_DNA"/>
</dbReference>
<evidence type="ECO:0000313" key="3">
    <source>
        <dbReference type="Proteomes" id="UP000014071"/>
    </source>
</evidence>
<organism evidence="2 3">
    <name type="scientific">Pseudozyma hubeiensis (strain SY62)</name>
    <name type="common">Yeast</name>
    <dbReference type="NCBI Taxonomy" id="1305764"/>
    <lineage>
        <taxon>Eukaryota</taxon>
        <taxon>Fungi</taxon>
        <taxon>Dikarya</taxon>
        <taxon>Basidiomycota</taxon>
        <taxon>Ustilaginomycotina</taxon>
        <taxon>Ustilaginomycetes</taxon>
        <taxon>Ustilaginales</taxon>
        <taxon>Ustilaginaceae</taxon>
        <taxon>Pseudozyma</taxon>
    </lineage>
</organism>
<proteinExistence type="predicted"/>
<keyword evidence="2" id="KW-0808">Transferase</keyword>
<protein>
    <submittedName>
        <fullName evidence="2">Dimethyladenosine transferase</fullName>
        <ecNumber evidence="2">2.1.1.-</ecNumber>
    </submittedName>
</protein>
<dbReference type="Gene3D" id="1.10.10.60">
    <property type="entry name" value="Homeodomain-like"/>
    <property type="match status" value="1"/>
</dbReference>
<sequence>MTSVSSAAASFVPSKEGSLFSTAVSSHPSDRDFLDDESLDSYDTSDEDVIDLLSDDDTDETIIDDSDDDDTFAILDVKPGPVNHVKPDIDDFKPNLADIKPHTTDPVTPPTRAPRRQTPRGPLLTEAEKSQIVALRDANWTASRIAERLGRTTSTISGFLYRRRHKMNAFLSTLPGSRNAQPSPVKRRRVAEEGGATVAGIPDHAVRRRRVPQFRFANEDECDIKPGFVKKEERA</sequence>
<dbReference type="eggNOG" id="ENOG502RE7N">
    <property type="taxonomic scope" value="Eukaryota"/>
</dbReference>
<dbReference type="AlphaFoldDB" id="R9P5F7"/>
<name>R9P5F7_PSEHS</name>
<dbReference type="GO" id="GO:0008168">
    <property type="term" value="F:methyltransferase activity"/>
    <property type="evidence" value="ECO:0007669"/>
    <property type="project" value="UniProtKB-KW"/>
</dbReference>
<dbReference type="GO" id="GO:0032259">
    <property type="term" value="P:methylation"/>
    <property type="evidence" value="ECO:0007669"/>
    <property type="project" value="UniProtKB-KW"/>
</dbReference>
<dbReference type="EC" id="2.1.1.-" evidence="2"/>
<feature type="region of interest" description="Disordered" evidence="1">
    <location>
        <begin position="93"/>
        <end position="124"/>
    </location>
</feature>
<dbReference type="GeneID" id="24109529"/>